<dbReference type="AlphaFoldDB" id="A0ABD6BYE9"/>
<dbReference type="Proteomes" id="UP001597185">
    <property type="component" value="Unassembled WGS sequence"/>
</dbReference>
<evidence type="ECO:0000313" key="2">
    <source>
        <dbReference type="Proteomes" id="UP001597185"/>
    </source>
</evidence>
<protein>
    <submittedName>
        <fullName evidence="1">Uncharacterized protein</fullName>
    </submittedName>
</protein>
<keyword evidence="2" id="KW-1185">Reference proteome</keyword>
<sequence>MSTESSKQYTVAVAEKVNVSAPNPEKALREVSRVTGLSEQRLSIEAVEDVDNIDGPYVELKFTPQEWIRGRAEPVETEGKRSWLVPVEDAVNDEGVLISPTDFEADELKDHERAPFWVQNWSGPFSIKIIDIGGIPTDLKELLSNGEPVDDVLYE</sequence>
<proteinExistence type="predicted"/>
<organism evidence="1 2">
    <name type="scientific">Halorubrum laminariae</name>
    <dbReference type="NCBI Taxonomy" id="1433523"/>
    <lineage>
        <taxon>Archaea</taxon>
        <taxon>Methanobacteriati</taxon>
        <taxon>Methanobacteriota</taxon>
        <taxon>Stenosarchaea group</taxon>
        <taxon>Halobacteria</taxon>
        <taxon>Halobacteriales</taxon>
        <taxon>Haloferacaceae</taxon>
        <taxon>Halorubrum</taxon>
    </lineage>
</organism>
<dbReference type="EMBL" id="JBHUDB010000002">
    <property type="protein sequence ID" value="MFD1570141.1"/>
    <property type="molecule type" value="Genomic_DNA"/>
</dbReference>
<name>A0ABD6BYE9_9EURY</name>
<evidence type="ECO:0000313" key="1">
    <source>
        <dbReference type="EMBL" id="MFD1570141.1"/>
    </source>
</evidence>
<accession>A0ABD6BYE9</accession>
<comment type="caution">
    <text evidence="1">The sequence shown here is derived from an EMBL/GenBank/DDBJ whole genome shotgun (WGS) entry which is preliminary data.</text>
</comment>
<reference evidence="1 2" key="1">
    <citation type="journal article" date="2019" name="Int. J. Syst. Evol. Microbiol.">
        <title>The Global Catalogue of Microorganisms (GCM) 10K type strain sequencing project: providing services to taxonomists for standard genome sequencing and annotation.</title>
        <authorList>
            <consortium name="The Broad Institute Genomics Platform"/>
            <consortium name="The Broad Institute Genome Sequencing Center for Infectious Disease"/>
            <person name="Wu L."/>
            <person name="Ma J."/>
        </authorList>
    </citation>
    <scope>NUCLEOTIDE SEQUENCE [LARGE SCALE GENOMIC DNA]</scope>
    <source>
        <strain evidence="1 2">CGMCC 1.12689</strain>
    </source>
</reference>
<dbReference type="RefSeq" id="WP_256397050.1">
    <property type="nucleotide sequence ID" value="NZ_JANHDL010000004.1"/>
</dbReference>
<gene>
    <name evidence="1" type="ORF">ACFR9T_06015</name>
</gene>